<feature type="compositionally biased region" description="Polar residues" evidence="6">
    <location>
        <begin position="53"/>
        <end position="62"/>
    </location>
</feature>
<evidence type="ECO:0000313" key="8">
    <source>
        <dbReference type="Proteomes" id="UP000095282"/>
    </source>
</evidence>
<dbReference type="GO" id="GO:0010468">
    <property type="term" value="P:regulation of gene expression"/>
    <property type="evidence" value="ECO:0007669"/>
    <property type="project" value="UniProtKB-ARBA"/>
</dbReference>
<evidence type="ECO:0000313" key="9">
    <source>
        <dbReference type="WBParaSite" id="Csp11.Scaffold516.g2694.t1"/>
    </source>
</evidence>
<evidence type="ECO:0000256" key="2">
    <source>
        <dbReference type="ARBA" id="ARBA00022737"/>
    </source>
</evidence>
<keyword evidence="2" id="KW-0677">Repeat</keyword>
<dbReference type="STRING" id="1561998.A0A1I7T5V2"/>
<evidence type="ECO:0000256" key="4">
    <source>
        <dbReference type="ARBA" id="ARBA00022833"/>
    </source>
</evidence>
<dbReference type="PANTHER" id="PTHR12547:SF132">
    <property type="entry name" value="PHARYNX AND INTESTINE IN EXCESS PROTEIN 1"/>
    <property type="match status" value="1"/>
</dbReference>
<dbReference type="GO" id="GO:0005829">
    <property type="term" value="C:cytosol"/>
    <property type="evidence" value="ECO:0007669"/>
    <property type="project" value="TreeGrafter"/>
</dbReference>
<evidence type="ECO:0000256" key="5">
    <source>
        <dbReference type="PROSITE-ProRule" id="PRU00723"/>
    </source>
</evidence>
<evidence type="ECO:0000256" key="3">
    <source>
        <dbReference type="ARBA" id="ARBA00022771"/>
    </source>
</evidence>
<keyword evidence="1 5" id="KW-0479">Metal-binding</keyword>
<proteinExistence type="predicted"/>
<dbReference type="InterPro" id="IPR045877">
    <property type="entry name" value="ZFP36-like"/>
</dbReference>
<accession>A0A1I7T5V2</accession>
<keyword evidence="3 5" id="KW-0863">Zinc-finger</keyword>
<feature type="zinc finger region" description="C3H1-type" evidence="5">
    <location>
        <begin position="97"/>
        <end position="125"/>
    </location>
</feature>
<dbReference type="Proteomes" id="UP000095282">
    <property type="component" value="Unplaced"/>
</dbReference>
<sequence length="338" mass="38489">MAAHPRPIGEQMAAFNTSDDTSFAADQSNGLLNATCPARIQNTADLKNKSSHNESTFSSSGGKWQRPKREAMKITPLAQIDEVSPSNRHNARERNSDYKTKICIAFRREGHCPYNNKCTYAHGDNELRMPRRRPIDYGREHRDSRENREHRDNYDSRDSRDRRDSRSRRNNDDSSISFSRSSRYRDDNKRYPSSSSSRSSYRSVCHAFQRGHCPYGPRCRYLHVEQMAQFNGNATMFVPSSEAHMAYVDQQGQSYVPVMPYFIAPPQQHYPTNTPPPQFVTPCDPNQSIPIFAPSVMGNYYYQPMAPTPVMDQSAVGPEAFAEGFFVQPPAAPQPLMS</sequence>
<dbReference type="InterPro" id="IPR000571">
    <property type="entry name" value="Znf_CCCH"/>
</dbReference>
<dbReference type="PANTHER" id="PTHR12547">
    <property type="entry name" value="CCCH ZINC FINGER/TIS11-RELATED"/>
    <property type="match status" value="1"/>
</dbReference>
<protein>
    <submittedName>
        <fullName evidence="9">C3H1-type domain-containing protein</fullName>
    </submittedName>
</protein>
<feature type="region of interest" description="Disordered" evidence="6">
    <location>
        <begin position="44"/>
        <end position="69"/>
    </location>
</feature>
<feature type="domain" description="C3H1-type" evidence="7">
    <location>
        <begin position="199"/>
        <end position="226"/>
    </location>
</feature>
<keyword evidence="8" id="KW-1185">Reference proteome</keyword>
<feature type="compositionally biased region" description="Polar residues" evidence="6">
    <location>
        <begin position="14"/>
        <end position="27"/>
    </location>
</feature>
<dbReference type="Pfam" id="PF00642">
    <property type="entry name" value="zf-CCCH"/>
    <property type="match status" value="2"/>
</dbReference>
<feature type="domain" description="C3H1-type" evidence="7">
    <location>
        <begin position="97"/>
        <end position="125"/>
    </location>
</feature>
<feature type="region of interest" description="Disordered" evidence="6">
    <location>
        <begin position="1"/>
        <end position="27"/>
    </location>
</feature>
<dbReference type="eggNOG" id="KOG1677">
    <property type="taxonomic scope" value="Eukaryota"/>
</dbReference>
<evidence type="ECO:0000256" key="1">
    <source>
        <dbReference type="ARBA" id="ARBA00022723"/>
    </source>
</evidence>
<reference evidence="9" key="1">
    <citation type="submission" date="2016-11" db="UniProtKB">
        <authorList>
            <consortium name="WormBaseParasite"/>
        </authorList>
    </citation>
    <scope>IDENTIFICATION</scope>
</reference>
<dbReference type="AlphaFoldDB" id="A0A1I7T5V2"/>
<dbReference type="WBParaSite" id="Csp11.Scaffold516.g2694.t1">
    <property type="protein sequence ID" value="Csp11.Scaffold516.g2694.t1"/>
    <property type="gene ID" value="Csp11.Scaffold516.g2694"/>
</dbReference>
<dbReference type="GO" id="GO:0043186">
    <property type="term" value="C:P granule"/>
    <property type="evidence" value="ECO:0007669"/>
    <property type="project" value="UniProtKB-ARBA"/>
</dbReference>
<evidence type="ECO:0000259" key="7">
    <source>
        <dbReference type="PROSITE" id="PS50103"/>
    </source>
</evidence>
<organism evidence="8 9">
    <name type="scientific">Caenorhabditis tropicalis</name>
    <dbReference type="NCBI Taxonomy" id="1561998"/>
    <lineage>
        <taxon>Eukaryota</taxon>
        <taxon>Metazoa</taxon>
        <taxon>Ecdysozoa</taxon>
        <taxon>Nematoda</taxon>
        <taxon>Chromadorea</taxon>
        <taxon>Rhabditida</taxon>
        <taxon>Rhabditina</taxon>
        <taxon>Rhabditomorpha</taxon>
        <taxon>Rhabditoidea</taxon>
        <taxon>Rhabditidae</taxon>
        <taxon>Peloderinae</taxon>
        <taxon>Caenorhabditis</taxon>
    </lineage>
</organism>
<feature type="zinc finger region" description="C3H1-type" evidence="5">
    <location>
        <begin position="199"/>
        <end position="226"/>
    </location>
</feature>
<dbReference type="SMART" id="SM00356">
    <property type="entry name" value="ZnF_C3H1"/>
    <property type="match status" value="2"/>
</dbReference>
<dbReference type="GO" id="GO:0003730">
    <property type="term" value="F:mRNA 3'-UTR binding"/>
    <property type="evidence" value="ECO:0007669"/>
    <property type="project" value="TreeGrafter"/>
</dbReference>
<name>A0A1I7T5V2_9PELO</name>
<feature type="compositionally biased region" description="Basic and acidic residues" evidence="6">
    <location>
        <begin position="131"/>
        <end position="172"/>
    </location>
</feature>
<dbReference type="InterPro" id="IPR036855">
    <property type="entry name" value="Znf_CCCH_sf"/>
</dbReference>
<dbReference type="PROSITE" id="PS50103">
    <property type="entry name" value="ZF_C3H1"/>
    <property type="match status" value="2"/>
</dbReference>
<dbReference type="FunFam" id="4.10.1000.10:FF:000003">
    <property type="entry name" value="Zinc finger CCCH domain-containing protein"/>
    <property type="match status" value="1"/>
</dbReference>
<keyword evidence="4 5" id="KW-0862">Zinc</keyword>
<dbReference type="Gene3D" id="4.10.1000.10">
    <property type="entry name" value="Zinc finger, CCCH-type"/>
    <property type="match status" value="2"/>
</dbReference>
<dbReference type="GO" id="GO:0051252">
    <property type="term" value="P:regulation of RNA metabolic process"/>
    <property type="evidence" value="ECO:0007669"/>
    <property type="project" value="UniProtKB-ARBA"/>
</dbReference>
<dbReference type="GO" id="GO:0008270">
    <property type="term" value="F:zinc ion binding"/>
    <property type="evidence" value="ECO:0007669"/>
    <property type="project" value="UniProtKB-KW"/>
</dbReference>
<feature type="region of interest" description="Disordered" evidence="6">
    <location>
        <begin position="131"/>
        <end position="199"/>
    </location>
</feature>
<feature type="region of interest" description="Disordered" evidence="6">
    <location>
        <begin position="74"/>
        <end position="93"/>
    </location>
</feature>
<dbReference type="SUPFAM" id="SSF90229">
    <property type="entry name" value="CCCH zinc finger"/>
    <property type="match status" value="1"/>
</dbReference>
<evidence type="ECO:0000256" key="6">
    <source>
        <dbReference type="SAM" id="MobiDB-lite"/>
    </source>
</evidence>